<reference evidence="1" key="1">
    <citation type="submission" date="2019-11" db="EMBL/GenBank/DDBJ databases">
        <title>Nori genome reveals adaptations in red seaweeds to the harsh intertidal environment.</title>
        <authorList>
            <person name="Wang D."/>
            <person name="Mao Y."/>
        </authorList>
    </citation>
    <scope>NUCLEOTIDE SEQUENCE</scope>
    <source>
        <tissue evidence="1">Gametophyte</tissue>
    </source>
</reference>
<evidence type="ECO:0000313" key="2">
    <source>
        <dbReference type="Proteomes" id="UP000798662"/>
    </source>
</evidence>
<gene>
    <name evidence="1" type="ORF">I4F81_008560</name>
</gene>
<comment type="caution">
    <text evidence="1">The sequence shown here is derived from an EMBL/GenBank/DDBJ whole genome shotgun (WGS) entry which is preliminary data.</text>
</comment>
<proteinExistence type="predicted"/>
<protein>
    <submittedName>
        <fullName evidence="1">Uncharacterized protein</fullName>
    </submittedName>
</protein>
<name>A0ACC3C741_PYRYE</name>
<dbReference type="EMBL" id="CM020619">
    <property type="protein sequence ID" value="KAK1866040.1"/>
    <property type="molecule type" value="Genomic_DNA"/>
</dbReference>
<dbReference type="Proteomes" id="UP000798662">
    <property type="component" value="Chromosome 2"/>
</dbReference>
<accession>A0ACC3C741</accession>
<keyword evidence="2" id="KW-1185">Reference proteome</keyword>
<organism evidence="1 2">
    <name type="scientific">Pyropia yezoensis</name>
    <name type="common">Susabi-nori</name>
    <name type="synonym">Porphyra yezoensis</name>
    <dbReference type="NCBI Taxonomy" id="2788"/>
    <lineage>
        <taxon>Eukaryota</taxon>
        <taxon>Rhodophyta</taxon>
        <taxon>Bangiophyceae</taxon>
        <taxon>Bangiales</taxon>
        <taxon>Bangiaceae</taxon>
        <taxon>Pyropia</taxon>
    </lineage>
</organism>
<sequence>MDALPQAGGAASEYSASDSSTGHKEVGPNSSSDEGGDVDVNGCTDGGSDGSGDDGDNNELHGGSVPPDDGGLDVNAPEASSMQDGVAALRPNAQGLTGVLQSALRVLVDGKLLGSGTPQAPLFRDGGPVYVGYGRTLRKVRIIADTPPFVSYVERRKLAVLLSWVGTDKEPMLYGRVWRLPPNQAALDAVIFHKRTDGGPPTVTGVQLKTRTQAEKEGKALGFNEFAKLVNKVSAACDDWEAWKPHFAFLVTVRRRKSSRFVQDAG</sequence>
<evidence type="ECO:0000313" key="1">
    <source>
        <dbReference type="EMBL" id="KAK1866040.1"/>
    </source>
</evidence>